<dbReference type="InterPro" id="IPR012338">
    <property type="entry name" value="Beta-lactam/transpept-like"/>
</dbReference>
<name>A0A7K1UBZ3_9BACT</name>
<dbReference type="EMBL" id="WRXN01000017">
    <property type="protein sequence ID" value="MVT11911.1"/>
    <property type="molecule type" value="Genomic_DNA"/>
</dbReference>
<evidence type="ECO:0000256" key="1">
    <source>
        <dbReference type="ARBA" id="ARBA00004370"/>
    </source>
</evidence>
<dbReference type="GO" id="GO:0016787">
    <property type="term" value="F:hydrolase activity"/>
    <property type="evidence" value="ECO:0007669"/>
    <property type="project" value="UniProtKB-KW"/>
</dbReference>
<evidence type="ECO:0000256" key="3">
    <source>
        <dbReference type="PROSITE-ProRule" id="PRU00339"/>
    </source>
</evidence>
<reference evidence="5 6" key="1">
    <citation type="submission" date="2019-12" db="EMBL/GenBank/DDBJ databases">
        <title>Chitinophaga sp. strain ysch24 (GDMCC 1.1355), whole genome shotgun sequence.</title>
        <authorList>
            <person name="Zhang X."/>
        </authorList>
    </citation>
    <scope>NUCLEOTIDE SEQUENCE [LARGE SCALE GENOMIC DNA]</scope>
    <source>
        <strain evidence="6">ysch24</strain>
    </source>
</reference>
<dbReference type="PANTHER" id="PTHR46825:SF11">
    <property type="entry name" value="PENICILLIN-BINDING PROTEIN 4"/>
    <property type="match status" value="1"/>
</dbReference>
<dbReference type="Pfam" id="PF00144">
    <property type="entry name" value="Beta-lactamase"/>
    <property type="match status" value="1"/>
</dbReference>
<keyword evidence="2" id="KW-0472">Membrane</keyword>
<dbReference type="GO" id="GO:0016020">
    <property type="term" value="C:membrane"/>
    <property type="evidence" value="ECO:0007669"/>
    <property type="project" value="UniProtKB-SubCell"/>
</dbReference>
<gene>
    <name evidence="5" type="ORF">GO493_26870</name>
</gene>
<dbReference type="InterPro" id="IPR019734">
    <property type="entry name" value="TPR_rpt"/>
</dbReference>
<dbReference type="InterPro" id="IPR001466">
    <property type="entry name" value="Beta-lactam-related"/>
</dbReference>
<keyword evidence="3" id="KW-0802">TPR repeat</keyword>
<comment type="caution">
    <text evidence="5">The sequence shown here is derived from an EMBL/GenBank/DDBJ whole genome shotgun (WGS) entry which is preliminary data.</text>
</comment>
<protein>
    <submittedName>
        <fullName evidence="5">Serine hydrolase</fullName>
    </submittedName>
</protein>
<evidence type="ECO:0000256" key="2">
    <source>
        <dbReference type="ARBA" id="ARBA00023136"/>
    </source>
</evidence>
<evidence type="ECO:0000313" key="5">
    <source>
        <dbReference type="EMBL" id="MVT11911.1"/>
    </source>
</evidence>
<feature type="repeat" description="TPR" evidence="3">
    <location>
        <begin position="463"/>
        <end position="496"/>
    </location>
</feature>
<dbReference type="InterPro" id="IPR011990">
    <property type="entry name" value="TPR-like_helical_dom_sf"/>
</dbReference>
<dbReference type="Gene3D" id="1.25.40.10">
    <property type="entry name" value="Tetratricopeptide repeat domain"/>
    <property type="match status" value="1"/>
</dbReference>
<keyword evidence="6" id="KW-1185">Reference proteome</keyword>
<dbReference type="PROSITE" id="PS50005">
    <property type="entry name" value="TPR"/>
    <property type="match status" value="1"/>
</dbReference>
<dbReference type="SUPFAM" id="SSF48452">
    <property type="entry name" value="TPR-like"/>
    <property type="match status" value="1"/>
</dbReference>
<organism evidence="5 6">
    <name type="scientific">Chitinophaga tropicalis</name>
    <dbReference type="NCBI Taxonomy" id="2683588"/>
    <lineage>
        <taxon>Bacteria</taxon>
        <taxon>Pseudomonadati</taxon>
        <taxon>Bacteroidota</taxon>
        <taxon>Chitinophagia</taxon>
        <taxon>Chitinophagales</taxon>
        <taxon>Chitinophagaceae</taxon>
        <taxon>Chitinophaga</taxon>
    </lineage>
</organism>
<dbReference type="RefSeq" id="WP_157309333.1">
    <property type="nucleotide sequence ID" value="NZ_WRXN01000017.1"/>
</dbReference>
<dbReference type="Gene3D" id="3.40.710.10">
    <property type="entry name" value="DD-peptidase/beta-lactamase superfamily"/>
    <property type="match status" value="1"/>
</dbReference>
<dbReference type="InterPro" id="IPR050491">
    <property type="entry name" value="AmpC-like"/>
</dbReference>
<proteinExistence type="predicted"/>
<feature type="domain" description="Beta-lactamase-related" evidence="4">
    <location>
        <begin position="42"/>
        <end position="364"/>
    </location>
</feature>
<sequence length="511" mass="57874">MRRLVFLVLIILPAIRIAAQHRLEKLNIYFNEVALKETINGNVLLAERGRIIYNRSFGYADFRSGRENHADTHFNLASISKVFTSTAVLQLKEKGRLKLDDAFKKYFKDFPYPQITVRHLLTHTSGLPDLELYENLIKQFPDTVVHNDIIIPTLIKENMPLYFNPGDKFSYCNTNYSLLALLVEKLSGQSFGNYLADHIFRPAKMSDTYLPTTSYRLADSAIAVSHTRVRLFDTAYVPAYEVERYRYTEYNNSAAAGASDIITTTTDLLKFDDAFFSGRLLNKASVEEALTPVKLNDGQSLDERMDTMEGEGRGSYGLGWELFEQPGIGKSAGHGGFKRGLATFYCRDLESGKTVIAFDNTAGKAFGKVVTSSFNLLHDYPAIAGDAKISLTEVYAQAMIHGGAENAATCFNTLKDDTTHYYFSEQEMNRLGYEFLYFSTFKDCKTYAIETFKINTLLFPHSYNTYDSYAEALADTGRKREALLMYQKSLDLNPENKEGRMAMEKIMTQLK</sequence>
<keyword evidence="5" id="KW-0378">Hydrolase</keyword>
<comment type="subcellular location">
    <subcellularLocation>
        <location evidence="1">Membrane</location>
    </subcellularLocation>
</comment>
<dbReference type="Proteomes" id="UP000461730">
    <property type="component" value="Unassembled WGS sequence"/>
</dbReference>
<accession>A0A7K1UBZ3</accession>
<evidence type="ECO:0000313" key="6">
    <source>
        <dbReference type="Proteomes" id="UP000461730"/>
    </source>
</evidence>
<evidence type="ECO:0000259" key="4">
    <source>
        <dbReference type="Pfam" id="PF00144"/>
    </source>
</evidence>
<dbReference type="PANTHER" id="PTHR46825">
    <property type="entry name" value="D-ALANYL-D-ALANINE-CARBOXYPEPTIDASE/ENDOPEPTIDASE AMPH"/>
    <property type="match status" value="1"/>
</dbReference>
<dbReference type="AlphaFoldDB" id="A0A7K1UBZ3"/>
<dbReference type="SUPFAM" id="SSF56601">
    <property type="entry name" value="beta-lactamase/transpeptidase-like"/>
    <property type="match status" value="1"/>
</dbReference>